<evidence type="ECO:0000256" key="1">
    <source>
        <dbReference type="SAM" id="MobiDB-lite"/>
    </source>
</evidence>
<dbReference type="EMBL" id="JAGYPG010000001">
    <property type="protein sequence ID" value="MBS4194838.1"/>
    <property type="molecule type" value="Genomic_DNA"/>
</dbReference>
<feature type="region of interest" description="Disordered" evidence="1">
    <location>
        <begin position="231"/>
        <end position="258"/>
    </location>
</feature>
<keyword evidence="3" id="KW-1185">Reference proteome</keyword>
<dbReference type="Pfam" id="PF04294">
    <property type="entry name" value="VanW"/>
    <property type="match status" value="1"/>
</dbReference>
<dbReference type="Proteomes" id="UP000681414">
    <property type="component" value="Unassembled WGS sequence"/>
</dbReference>
<accession>A0A942YFB2</accession>
<dbReference type="InterPro" id="IPR007391">
    <property type="entry name" value="Vancomycin_resist_VanW"/>
</dbReference>
<name>A0A942YFB2_9BACI</name>
<protein>
    <submittedName>
        <fullName evidence="2">VanW family protein</fullName>
    </submittedName>
</protein>
<proteinExistence type="predicted"/>
<reference evidence="2 3" key="1">
    <citation type="submission" date="2021-05" db="EMBL/GenBank/DDBJ databases">
        <title>Novel Bacillus species.</title>
        <authorList>
            <person name="Liu G."/>
        </authorList>
    </citation>
    <scope>NUCLEOTIDE SEQUENCE [LARGE SCALE GENOMIC DNA]</scope>
    <source>
        <strain evidence="3">FJAT-49780</strain>
    </source>
</reference>
<gene>
    <name evidence="2" type="ORF">KHA97_07080</name>
</gene>
<comment type="caution">
    <text evidence="2">The sequence shown here is derived from an EMBL/GenBank/DDBJ whole genome shotgun (WGS) entry which is preliminary data.</text>
</comment>
<dbReference type="RefSeq" id="WP_213123989.1">
    <property type="nucleotide sequence ID" value="NZ_JAGYPG010000001.1"/>
</dbReference>
<evidence type="ECO:0000313" key="2">
    <source>
        <dbReference type="EMBL" id="MBS4194838.1"/>
    </source>
</evidence>
<dbReference type="AlphaFoldDB" id="A0A942YFB2"/>
<organism evidence="2 3">
    <name type="scientific">Lederbergia citri</name>
    <dbReference type="NCBI Taxonomy" id="2833580"/>
    <lineage>
        <taxon>Bacteria</taxon>
        <taxon>Bacillati</taxon>
        <taxon>Bacillota</taxon>
        <taxon>Bacilli</taxon>
        <taxon>Bacillales</taxon>
        <taxon>Bacillaceae</taxon>
        <taxon>Lederbergia</taxon>
    </lineage>
</organism>
<sequence length="258" mass="29299">MNREQLLVTPRVRLLLNSIQDNEIQGKSEFSLIHKIDSYNLSTIDGETASEVASILYELILKSNLIVMERNTSTILDDNAILGLEAKVDPNVKKDFSFYNPSEQSYKIEWEQSGNGVKARLIGPKLNEHYSLRFEEEKTYPPKIIKQYSPAIKNNDFQVKEKGKAGKSITVIKETKNNDGAVIKTDLIGQDFYLPVHRIEIHGFVKVVQNNEISQQQDGTDLENENVVDNHNDSSNVQRQENGKPDELIWTDPGDVVK</sequence>
<evidence type="ECO:0000313" key="3">
    <source>
        <dbReference type="Proteomes" id="UP000681414"/>
    </source>
</evidence>